<organism evidence="9 10">
    <name type="scientific">Roseicella aquatilis</name>
    <dbReference type="NCBI Taxonomy" id="2527868"/>
    <lineage>
        <taxon>Bacteria</taxon>
        <taxon>Pseudomonadati</taxon>
        <taxon>Pseudomonadota</taxon>
        <taxon>Alphaproteobacteria</taxon>
        <taxon>Acetobacterales</taxon>
        <taxon>Roseomonadaceae</taxon>
        <taxon>Roseicella</taxon>
    </lineage>
</organism>
<comment type="caution">
    <text evidence="9">The sequence shown here is derived from an EMBL/GenBank/DDBJ whole genome shotgun (WGS) entry which is preliminary data.</text>
</comment>
<evidence type="ECO:0000256" key="4">
    <source>
        <dbReference type="ARBA" id="ARBA00022833"/>
    </source>
</evidence>
<dbReference type="Pfam" id="PF01435">
    <property type="entry name" value="Peptidase_M48"/>
    <property type="match status" value="1"/>
</dbReference>
<keyword evidence="3 6" id="KW-0378">Hydrolase</keyword>
<dbReference type="GO" id="GO:0051603">
    <property type="term" value="P:proteolysis involved in protein catabolic process"/>
    <property type="evidence" value="ECO:0007669"/>
    <property type="project" value="TreeGrafter"/>
</dbReference>
<sequence length="254" mass="26836">MLNRRSLVLGAPACLLCGCSGALHRLPAVDAGQMGLAAAEIGGGAMPPRRILTEREVLGTLEAARDRLQGPAAGVCREIGTGVCTWQVRAVRDRTPNAYATGDGLIVIHRGVVEYAQSEDEVAFVIAHEMAHHAANHVRQSRRNTTTGAGGGTYARAATRDATTLGARAGAGLGRISFSKEQEREADYLAAVTLHRAGYDLSKARNFLVTLGRASSRRETGLLDTHPAGPERLAAWDRAVAEIGVSKGRLPSRA</sequence>
<evidence type="ECO:0000256" key="5">
    <source>
        <dbReference type="ARBA" id="ARBA00023049"/>
    </source>
</evidence>
<dbReference type="GO" id="GO:0004222">
    <property type="term" value="F:metalloendopeptidase activity"/>
    <property type="evidence" value="ECO:0007669"/>
    <property type="project" value="InterPro"/>
</dbReference>
<dbReference type="CDD" id="cd07324">
    <property type="entry name" value="M48C_Oma1-like"/>
    <property type="match status" value="1"/>
</dbReference>
<dbReference type="PROSITE" id="PS51257">
    <property type="entry name" value="PROKAR_LIPOPROTEIN"/>
    <property type="match status" value="1"/>
</dbReference>
<keyword evidence="4 6" id="KW-0862">Zinc</keyword>
<proteinExistence type="inferred from homology"/>
<evidence type="ECO:0000256" key="1">
    <source>
        <dbReference type="ARBA" id="ARBA00022670"/>
    </source>
</evidence>
<keyword evidence="5 6" id="KW-0482">Metalloprotease</keyword>
<dbReference type="Gene3D" id="3.30.2010.10">
    <property type="entry name" value="Metalloproteases ('zincins'), catalytic domain"/>
    <property type="match status" value="1"/>
</dbReference>
<comment type="cofactor">
    <cofactor evidence="6">
        <name>Zn(2+)</name>
        <dbReference type="ChEBI" id="CHEBI:29105"/>
    </cofactor>
    <text evidence="6">Binds 1 zinc ion per subunit.</text>
</comment>
<dbReference type="PANTHER" id="PTHR22726:SF1">
    <property type="entry name" value="METALLOENDOPEPTIDASE OMA1, MITOCHONDRIAL"/>
    <property type="match status" value="1"/>
</dbReference>
<feature type="domain" description="Peptidase M48" evidence="8">
    <location>
        <begin position="74"/>
        <end position="236"/>
    </location>
</feature>
<evidence type="ECO:0000313" key="10">
    <source>
        <dbReference type="Proteomes" id="UP000295023"/>
    </source>
</evidence>
<keyword evidence="1 6" id="KW-0645">Protease</keyword>
<evidence type="ECO:0000256" key="3">
    <source>
        <dbReference type="ARBA" id="ARBA00022801"/>
    </source>
</evidence>
<dbReference type="Proteomes" id="UP000295023">
    <property type="component" value="Unassembled WGS sequence"/>
</dbReference>
<dbReference type="InterPro" id="IPR051156">
    <property type="entry name" value="Mito/Outer_Membr_Metalloprot"/>
</dbReference>
<feature type="region of interest" description="Disordered" evidence="7">
    <location>
        <begin position="135"/>
        <end position="155"/>
    </location>
</feature>
<dbReference type="RefSeq" id="WP_132292325.1">
    <property type="nucleotide sequence ID" value="NZ_SKBM01000018.1"/>
</dbReference>
<comment type="similarity">
    <text evidence="6">Belongs to the peptidase M48 family.</text>
</comment>
<dbReference type="GO" id="GO:0016020">
    <property type="term" value="C:membrane"/>
    <property type="evidence" value="ECO:0007669"/>
    <property type="project" value="TreeGrafter"/>
</dbReference>
<gene>
    <name evidence="9" type="ORF">EXY23_17605</name>
</gene>
<evidence type="ECO:0000256" key="6">
    <source>
        <dbReference type="RuleBase" id="RU003983"/>
    </source>
</evidence>
<evidence type="ECO:0000256" key="2">
    <source>
        <dbReference type="ARBA" id="ARBA00022723"/>
    </source>
</evidence>
<accession>A0A4R4DD80</accession>
<keyword evidence="10" id="KW-1185">Reference proteome</keyword>
<reference evidence="9 10" key="1">
    <citation type="submission" date="2019-03" db="EMBL/GenBank/DDBJ databases">
        <title>Paracraurococcus aquatilis NE82 genome sequence.</title>
        <authorList>
            <person name="Zhao Y."/>
            <person name="Du Z."/>
        </authorList>
    </citation>
    <scope>NUCLEOTIDE SEQUENCE [LARGE SCALE GENOMIC DNA]</scope>
    <source>
        <strain evidence="9 10">NE82</strain>
    </source>
</reference>
<evidence type="ECO:0000259" key="8">
    <source>
        <dbReference type="Pfam" id="PF01435"/>
    </source>
</evidence>
<dbReference type="AlphaFoldDB" id="A0A4R4DD80"/>
<protein>
    <recommendedName>
        <fullName evidence="8">Peptidase M48 domain-containing protein</fullName>
    </recommendedName>
</protein>
<keyword evidence="2" id="KW-0479">Metal-binding</keyword>
<name>A0A4R4DD80_9PROT</name>
<dbReference type="OrthoDB" id="7338723at2"/>
<dbReference type="GO" id="GO:0046872">
    <property type="term" value="F:metal ion binding"/>
    <property type="evidence" value="ECO:0007669"/>
    <property type="project" value="UniProtKB-KW"/>
</dbReference>
<dbReference type="PANTHER" id="PTHR22726">
    <property type="entry name" value="METALLOENDOPEPTIDASE OMA1"/>
    <property type="match status" value="1"/>
</dbReference>
<evidence type="ECO:0000313" key="9">
    <source>
        <dbReference type="EMBL" id="TCZ57782.1"/>
    </source>
</evidence>
<dbReference type="EMBL" id="SKBM01000018">
    <property type="protein sequence ID" value="TCZ57782.1"/>
    <property type="molecule type" value="Genomic_DNA"/>
</dbReference>
<dbReference type="InterPro" id="IPR001915">
    <property type="entry name" value="Peptidase_M48"/>
</dbReference>
<evidence type="ECO:0000256" key="7">
    <source>
        <dbReference type="SAM" id="MobiDB-lite"/>
    </source>
</evidence>